<dbReference type="Pfam" id="PF14255">
    <property type="entry name" value="Zn_ribbon_21"/>
    <property type="match status" value="1"/>
</dbReference>
<dbReference type="AlphaFoldDB" id="A0A3B0WQ38"/>
<protein>
    <recommendedName>
        <fullName evidence="2">CPXCG motif-containing cysteine-rich protein</fullName>
    </recommendedName>
</protein>
<dbReference type="InterPro" id="IPR025990">
    <property type="entry name" value="zinc_ribbon_bacterial"/>
</dbReference>
<accession>A0A3B0WQ38</accession>
<evidence type="ECO:0000313" key="1">
    <source>
        <dbReference type="EMBL" id="VAW53162.1"/>
    </source>
</evidence>
<dbReference type="PIRSF" id="PIRSF037225">
    <property type="entry name" value="UCP037225"/>
    <property type="match status" value="1"/>
</dbReference>
<organism evidence="1">
    <name type="scientific">hydrothermal vent metagenome</name>
    <dbReference type="NCBI Taxonomy" id="652676"/>
    <lineage>
        <taxon>unclassified sequences</taxon>
        <taxon>metagenomes</taxon>
        <taxon>ecological metagenomes</taxon>
    </lineage>
</organism>
<evidence type="ECO:0008006" key="2">
    <source>
        <dbReference type="Google" id="ProtNLM"/>
    </source>
</evidence>
<dbReference type="EMBL" id="UOFE01000032">
    <property type="protein sequence ID" value="VAW53162.1"/>
    <property type="molecule type" value="Genomic_DNA"/>
</dbReference>
<reference evidence="1" key="1">
    <citation type="submission" date="2018-06" db="EMBL/GenBank/DDBJ databases">
        <authorList>
            <person name="Zhirakovskaya E."/>
        </authorList>
    </citation>
    <scope>NUCLEOTIDE SEQUENCE</scope>
</reference>
<name>A0A3B0WQ38_9ZZZZ</name>
<gene>
    <name evidence="1" type="ORF">MNBD_GAMMA05-1711</name>
</gene>
<dbReference type="InterPro" id="IPR017143">
    <property type="entry name" value="UCP037225"/>
</dbReference>
<sequence length="62" mass="7026">MEVSIKAIGCPYCGETIDIQIDNSMGEQDYYEDCSVCCRPIRFLLKVNFEGQSEIAALRDDE</sequence>
<proteinExistence type="predicted"/>